<feature type="non-terminal residue" evidence="1">
    <location>
        <position position="212"/>
    </location>
</feature>
<reference evidence="1 2" key="1">
    <citation type="submission" date="2018-02" db="EMBL/GenBank/DDBJ databases">
        <title>The genomes of Aspergillus section Nigri reveals drivers in fungal speciation.</title>
        <authorList>
            <consortium name="DOE Joint Genome Institute"/>
            <person name="Vesth T.C."/>
            <person name="Nybo J."/>
            <person name="Theobald S."/>
            <person name="Brandl J."/>
            <person name="Frisvad J.C."/>
            <person name="Nielsen K.F."/>
            <person name="Lyhne E.K."/>
            <person name="Kogle M.E."/>
            <person name="Kuo A."/>
            <person name="Riley R."/>
            <person name="Clum A."/>
            <person name="Nolan M."/>
            <person name="Lipzen A."/>
            <person name="Salamov A."/>
            <person name="Henrissat B."/>
            <person name="Wiebenga A."/>
            <person name="De vries R.P."/>
            <person name="Grigoriev I.V."/>
            <person name="Mortensen U.H."/>
            <person name="Andersen M.R."/>
            <person name="Baker S.E."/>
        </authorList>
    </citation>
    <scope>NUCLEOTIDE SEQUENCE [LARGE SCALE GENOMIC DNA]</scope>
    <source>
        <strain evidence="1 2">CBS 707.79</strain>
    </source>
</reference>
<evidence type="ECO:0000313" key="1">
    <source>
        <dbReference type="EMBL" id="PYH92815.1"/>
    </source>
</evidence>
<dbReference type="InterPro" id="IPR036770">
    <property type="entry name" value="Ankyrin_rpt-contain_sf"/>
</dbReference>
<protein>
    <recommendedName>
        <fullName evidence="3">Ankyrin</fullName>
    </recommendedName>
</protein>
<keyword evidence="2" id="KW-1185">Reference proteome</keyword>
<sequence>KSAIALVVERRHRSIEADLWKECLKFGTKNPAFQPPYSGIAGRVLELAARLERPEHENTLLHLLKQEDEPSDSATWTALHWAVFRCQDLLVWWLLSNGGHSNSKELQTALDIAKRQPDADFILELLQNPPPMLVHAADQDNDALVQLPSEKSHANLQPQGTIVDFYRTSDQINIHMKHDSVMKIVYEEGPQAIMADVRRRNDRALSKLTARL</sequence>
<dbReference type="STRING" id="1448320.A0A319D5Y1"/>
<name>A0A319D5Y1_9EURO</name>
<feature type="non-terminal residue" evidence="1">
    <location>
        <position position="1"/>
    </location>
</feature>
<dbReference type="Gene3D" id="1.25.40.20">
    <property type="entry name" value="Ankyrin repeat-containing domain"/>
    <property type="match status" value="1"/>
</dbReference>
<dbReference type="VEuPathDB" id="FungiDB:BO71DRAFT_283443"/>
<accession>A0A319D5Y1</accession>
<dbReference type="SUPFAM" id="SSF48403">
    <property type="entry name" value="Ankyrin repeat"/>
    <property type="match status" value="1"/>
</dbReference>
<gene>
    <name evidence="1" type="ORF">BO71DRAFT_283443</name>
</gene>
<organism evidence="1 2">
    <name type="scientific">Aspergillus ellipticus CBS 707.79</name>
    <dbReference type="NCBI Taxonomy" id="1448320"/>
    <lineage>
        <taxon>Eukaryota</taxon>
        <taxon>Fungi</taxon>
        <taxon>Dikarya</taxon>
        <taxon>Ascomycota</taxon>
        <taxon>Pezizomycotina</taxon>
        <taxon>Eurotiomycetes</taxon>
        <taxon>Eurotiomycetidae</taxon>
        <taxon>Eurotiales</taxon>
        <taxon>Aspergillaceae</taxon>
        <taxon>Aspergillus</taxon>
        <taxon>Aspergillus subgen. Circumdati</taxon>
    </lineage>
</organism>
<dbReference type="AlphaFoldDB" id="A0A319D5Y1"/>
<dbReference type="Proteomes" id="UP000247810">
    <property type="component" value="Unassembled WGS sequence"/>
</dbReference>
<dbReference type="EMBL" id="KZ825906">
    <property type="protein sequence ID" value="PYH92815.1"/>
    <property type="molecule type" value="Genomic_DNA"/>
</dbReference>
<evidence type="ECO:0000313" key="2">
    <source>
        <dbReference type="Proteomes" id="UP000247810"/>
    </source>
</evidence>
<dbReference type="OrthoDB" id="341259at2759"/>
<proteinExistence type="predicted"/>
<evidence type="ECO:0008006" key="3">
    <source>
        <dbReference type="Google" id="ProtNLM"/>
    </source>
</evidence>